<protein>
    <submittedName>
        <fullName evidence="1">Uncharacterized protein</fullName>
    </submittedName>
</protein>
<reference evidence="1" key="1">
    <citation type="submission" date="2014-09" db="EMBL/GenBank/DDBJ databases">
        <authorList>
            <person name="Magalhaes I.L.F."/>
            <person name="Oliveira U."/>
            <person name="Santos F.R."/>
            <person name="Vidigal T.H.D.A."/>
            <person name="Brescovit A.D."/>
            <person name="Santos A.J."/>
        </authorList>
    </citation>
    <scope>NUCLEOTIDE SEQUENCE</scope>
    <source>
        <tissue evidence="1">Shoot tissue taken approximately 20 cm above the soil surface</tissue>
    </source>
</reference>
<organism evidence="1">
    <name type="scientific">Arundo donax</name>
    <name type="common">Giant reed</name>
    <name type="synonym">Donax arundinaceus</name>
    <dbReference type="NCBI Taxonomy" id="35708"/>
    <lineage>
        <taxon>Eukaryota</taxon>
        <taxon>Viridiplantae</taxon>
        <taxon>Streptophyta</taxon>
        <taxon>Embryophyta</taxon>
        <taxon>Tracheophyta</taxon>
        <taxon>Spermatophyta</taxon>
        <taxon>Magnoliopsida</taxon>
        <taxon>Liliopsida</taxon>
        <taxon>Poales</taxon>
        <taxon>Poaceae</taxon>
        <taxon>PACMAD clade</taxon>
        <taxon>Arundinoideae</taxon>
        <taxon>Arundineae</taxon>
        <taxon>Arundo</taxon>
    </lineage>
</organism>
<evidence type="ECO:0000313" key="1">
    <source>
        <dbReference type="EMBL" id="JAE09196.1"/>
    </source>
</evidence>
<name>A0A0A9FGG0_ARUDO</name>
<reference evidence="1" key="2">
    <citation type="journal article" date="2015" name="Data Brief">
        <title>Shoot transcriptome of the giant reed, Arundo donax.</title>
        <authorList>
            <person name="Barrero R.A."/>
            <person name="Guerrero F.D."/>
            <person name="Moolhuijzen P."/>
            <person name="Goolsby J.A."/>
            <person name="Tidwell J."/>
            <person name="Bellgard S.E."/>
            <person name="Bellgard M.I."/>
        </authorList>
    </citation>
    <scope>NUCLEOTIDE SEQUENCE</scope>
    <source>
        <tissue evidence="1">Shoot tissue taken approximately 20 cm above the soil surface</tissue>
    </source>
</reference>
<dbReference type="EMBL" id="GBRH01188700">
    <property type="protein sequence ID" value="JAE09196.1"/>
    <property type="molecule type" value="Transcribed_RNA"/>
</dbReference>
<sequence>MRSLVTKEAIGAGAASLVEFEFSAKSLTQVCLLFLSTDRYQFQRPMRKGSDLR</sequence>
<proteinExistence type="predicted"/>
<accession>A0A0A9FGG0</accession>
<dbReference type="AlphaFoldDB" id="A0A0A9FGG0"/>